<keyword evidence="1" id="KW-0808">Transferase</keyword>
<reference evidence="4 5" key="1">
    <citation type="submission" date="2024-09" db="EMBL/GenBank/DDBJ databases">
        <authorList>
            <person name="Sun Q."/>
            <person name="Mori K."/>
        </authorList>
    </citation>
    <scope>NUCLEOTIDE SEQUENCE [LARGE SCALE GENOMIC DNA]</scope>
    <source>
        <strain evidence="4 5">JCM 4414</strain>
    </source>
</reference>
<comment type="caution">
    <text evidence="4">The sequence shown here is derived from an EMBL/GenBank/DDBJ whole genome shotgun (WGS) entry which is preliminary data.</text>
</comment>
<keyword evidence="4" id="KW-0547">Nucleotide-binding</keyword>
<dbReference type="GO" id="GO:0005524">
    <property type="term" value="F:ATP binding"/>
    <property type="evidence" value="ECO:0007669"/>
    <property type="project" value="UniProtKB-KW"/>
</dbReference>
<proteinExistence type="predicted"/>
<evidence type="ECO:0000259" key="3">
    <source>
        <dbReference type="Pfam" id="PF13581"/>
    </source>
</evidence>
<dbReference type="PANTHER" id="PTHR35526:SF3">
    <property type="entry name" value="ANTI-SIGMA-F FACTOR RSBW"/>
    <property type="match status" value="1"/>
</dbReference>
<dbReference type="CDD" id="cd16936">
    <property type="entry name" value="HATPase_RsbW-like"/>
    <property type="match status" value="1"/>
</dbReference>
<dbReference type="Proteomes" id="UP001589716">
    <property type="component" value="Unassembled WGS sequence"/>
</dbReference>
<evidence type="ECO:0000256" key="1">
    <source>
        <dbReference type="ARBA" id="ARBA00022527"/>
    </source>
</evidence>
<name>A0ABV5QSM7_9ACTN</name>
<dbReference type="EMBL" id="JBHMCT010000012">
    <property type="protein sequence ID" value="MFB9556505.1"/>
    <property type="molecule type" value="Genomic_DNA"/>
</dbReference>
<accession>A0ABV5QSM7</accession>
<sequence>MTTDEAVTAWKENGAERRAVTAAAARDEVRRFLGERFFRDQPSMSEDVALTDALLVASELVANAIRHGGGVRAFRLALADEGLWVTVTDRNPAWPPATVSVAGGSHPGEFGLRIVRRLSQDVTVTPAAGGKSIHALVPLRRPAPAPGGSPVHRSTTTSGASRLVPGSRSV</sequence>
<gene>
    <name evidence="4" type="ORF">ACFFTP_20235</name>
</gene>
<keyword evidence="4" id="KW-0067">ATP-binding</keyword>
<feature type="region of interest" description="Disordered" evidence="2">
    <location>
        <begin position="139"/>
        <end position="170"/>
    </location>
</feature>
<dbReference type="Gene3D" id="3.30.565.10">
    <property type="entry name" value="Histidine kinase-like ATPase, C-terminal domain"/>
    <property type="match status" value="1"/>
</dbReference>
<dbReference type="SUPFAM" id="SSF55874">
    <property type="entry name" value="ATPase domain of HSP90 chaperone/DNA topoisomerase II/histidine kinase"/>
    <property type="match status" value="1"/>
</dbReference>
<dbReference type="InterPro" id="IPR003594">
    <property type="entry name" value="HATPase_dom"/>
</dbReference>
<dbReference type="PANTHER" id="PTHR35526">
    <property type="entry name" value="ANTI-SIGMA-F FACTOR RSBW-RELATED"/>
    <property type="match status" value="1"/>
</dbReference>
<keyword evidence="1" id="KW-0418">Kinase</keyword>
<keyword evidence="1" id="KW-0723">Serine/threonine-protein kinase</keyword>
<evidence type="ECO:0000256" key="2">
    <source>
        <dbReference type="SAM" id="MobiDB-lite"/>
    </source>
</evidence>
<protein>
    <submittedName>
        <fullName evidence="4">ATP-binding protein</fullName>
    </submittedName>
</protein>
<dbReference type="RefSeq" id="WP_345491043.1">
    <property type="nucleotide sequence ID" value="NZ_BAAAWU010000001.1"/>
</dbReference>
<evidence type="ECO:0000313" key="4">
    <source>
        <dbReference type="EMBL" id="MFB9556505.1"/>
    </source>
</evidence>
<organism evidence="4 5">
    <name type="scientific">Streptomyces roseoviridis</name>
    <dbReference type="NCBI Taxonomy" id="67361"/>
    <lineage>
        <taxon>Bacteria</taxon>
        <taxon>Bacillati</taxon>
        <taxon>Actinomycetota</taxon>
        <taxon>Actinomycetes</taxon>
        <taxon>Kitasatosporales</taxon>
        <taxon>Streptomycetaceae</taxon>
        <taxon>Streptomyces</taxon>
    </lineage>
</organism>
<evidence type="ECO:0000313" key="5">
    <source>
        <dbReference type="Proteomes" id="UP001589716"/>
    </source>
</evidence>
<keyword evidence="5" id="KW-1185">Reference proteome</keyword>
<dbReference type="InterPro" id="IPR036890">
    <property type="entry name" value="HATPase_C_sf"/>
</dbReference>
<feature type="domain" description="Histidine kinase/HSP90-like ATPase" evidence="3">
    <location>
        <begin position="44"/>
        <end position="131"/>
    </location>
</feature>
<dbReference type="Pfam" id="PF13581">
    <property type="entry name" value="HATPase_c_2"/>
    <property type="match status" value="1"/>
</dbReference>
<dbReference type="InterPro" id="IPR050267">
    <property type="entry name" value="Anti-sigma-factor_SerPK"/>
</dbReference>